<dbReference type="GO" id="GO:0032259">
    <property type="term" value="P:methylation"/>
    <property type="evidence" value="ECO:0007669"/>
    <property type="project" value="UniProtKB-KW"/>
</dbReference>
<gene>
    <name evidence="1" type="ORF">Q8791_22650</name>
</gene>
<comment type="caution">
    <text evidence="1">The sequence shown here is derived from an EMBL/GenBank/DDBJ whole genome shotgun (WGS) entry which is preliminary data.</text>
</comment>
<dbReference type="Pfam" id="PF04672">
    <property type="entry name" value="Methyltransf_19"/>
    <property type="match status" value="1"/>
</dbReference>
<proteinExistence type="predicted"/>
<protein>
    <submittedName>
        <fullName evidence="1">SAM-dependent methyltransferase</fullName>
        <ecNumber evidence="1">2.1.1.-</ecNumber>
    </submittedName>
</protein>
<name>A0ABU7KCR4_9ACTN</name>
<keyword evidence="1" id="KW-0489">Methyltransferase</keyword>
<organism evidence="1 2">
    <name type="scientific">Nocardiopsis codii</name>
    <dbReference type="NCBI Taxonomy" id="3065942"/>
    <lineage>
        <taxon>Bacteria</taxon>
        <taxon>Bacillati</taxon>
        <taxon>Actinomycetota</taxon>
        <taxon>Actinomycetes</taxon>
        <taxon>Streptosporangiales</taxon>
        <taxon>Nocardiopsidaceae</taxon>
        <taxon>Nocardiopsis</taxon>
    </lineage>
</organism>
<accession>A0ABU7KCR4</accession>
<dbReference type="SUPFAM" id="SSF53335">
    <property type="entry name" value="S-adenosyl-L-methionine-dependent methyltransferases"/>
    <property type="match status" value="1"/>
</dbReference>
<dbReference type="InterPro" id="IPR029063">
    <property type="entry name" value="SAM-dependent_MTases_sf"/>
</dbReference>
<dbReference type="PIRSF" id="PIRSF017393">
    <property type="entry name" value="MTase_SAV2177"/>
    <property type="match status" value="1"/>
</dbReference>
<keyword evidence="2" id="KW-1185">Reference proteome</keyword>
<dbReference type="InterPro" id="IPR006764">
    <property type="entry name" value="SAM_dep_MeTrfase_SAV2177_type"/>
</dbReference>
<dbReference type="EMBL" id="JAUZMY010000025">
    <property type="protein sequence ID" value="MEE2040021.1"/>
    <property type="molecule type" value="Genomic_DNA"/>
</dbReference>
<evidence type="ECO:0000313" key="1">
    <source>
        <dbReference type="EMBL" id="MEE2040021.1"/>
    </source>
</evidence>
<dbReference type="EC" id="2.1.1.-" evidence="1"/>
<keyword evidence="1" id="KW-0808">Transferase</keyword>
<sequence length="279" mass="30851">MEERFPPDIDMETPSIARMYDYLLGGKDNFEADRKACEVLASGIPELVSFANDNRAYLSRAVEYVASQGVEQFLDLGAGLPTANNTHHVAQRANPHARVVYVDHDPIVLAHGRALINDSAETAFLLSDIRDTDRILGAPETQRLIDTDLPVCVMLVSLLHCLPDHDDPFGMVRRLLDRLAPGSCVIFSHIVSDDPASGVWLTDQILSFGTPWGRVRSPEEASVVFEGLELASPWGDGRDEDGPRAVDCASWRHPDVDPRFRPDDPGVKLWELAGVAFKR</sequence>
<dbReference type="Proteomes" id="UP001356095">
    <property type="component" value="Unassembled WGS sequence"/>
</dbReference>
<evidence type="ECO:0000313" key="2">
    <source>
        <dbReference type="Proteomes" id="UP001356095"/>
    </source>
</evidence>
<dbReference type="RefSeq" id="WP_330093786.1">
    <property type="nucleotide sequence ID" value="NZ_JAUZMY010000025.1"/>
</dbReference>
<dbReference type="GO" id="GO:0008168">
    <property type="term" value="F:methyltransferase activity"/>
    <property type="evidence" value="ECO:0007669"/>
    <property type="project" value="UniProtKB-KW"/>
</dbReference>
<dbReference type="Gene3D" id="3.40.50.150">
    <property type="entry name" value="Vaccinia Virus protein VP39"/>
    <property type="match status" value="1"/>
</dbReference>
<reference evidence="1 2" key="1">
    <citation type="submission" date="2023-08" db="EMBL/GenBank/DDBJ databases">
        <authorList>
            <person name="Girao M."/>
            <person name="Carvalho M.F."/>
        </authorList>
    </citation>
    <scope>NUCLEOTIDE SEQUENCE [LARGE SCALE GENOMIC DNA]</scope>
    <source>
        <strain evidence="1 2">CT-R113</strain>
    </source>
</reference>